<organism evidence="1 2">
    <name type="scientific">Ulvibacter antarcticus</name>
    <dbReference type="NCBI Taxonomy" id="442714"/>
    <lineage>
        <taxon>Bacteria</taxon>
        <taxon>Pseudomonadati</taxon>
        <taxon>Bacteroidota</taxon>
        <taxon>Flavobacteriia</taxon>
        <taxon>Flavobacteriales</taxon>
        <taxon>Flavobacteriaceae</taxon>
        <taxon>Ulvibacter</taxon>
    </lineage>
</organism>
<evidence type="ECO:0000313" key="1">
    <source>
        <dbReference type="EMBL" id="RMA58693.1"/>
    </source>
</evidence>
<comment type="caution">
    <text evidence="1">The sequence shown here is derived from an EMBL/GenBank/DDBJ whole genome shotgun (WGS) entry which is preliminary data.</text>
</comment>
<protein>
    <submittedName>
        <fullName evidence="1">Uncharacterized protein</fullName>
    </submittedName>
</protein>
<evidence type="ECO:0000313" key="2">
    <source>
        <dbReference type="Proteomes" id="UP000271339"/>
    </source>
</evidence>
<keyword evidence="2" id="KW-1185">Reference proteome</keyword>
<dbReference type="OrthoDB" id="1139318at2"/>
<sequence>MNKKNSVKGAVNNMVSTTKDIAAKVNGKALATTEVVITDTIEVAEQWQTVTKKAIKESLKLASAQQNIVFDALDGFKGQIQLSKKRFTKLIA</sequence>
<proteinExistence type="predicted"/>
<dbReference type="AlphaFoldDB" id="A0A3L9YD95"/>
<gene>
    <name evidence="1" type="ORF">BXY75_2068</name>
</gene>
<accession>A0A3L9YD95</accession>
<dbReference type="EMBL" id="REFC01000013">
    <property type="protein sequence ID" value="RMA58693.1"/>
    <property type="molecule type" value="Genomic_DNA"/>
</dbReference>
<name>A0A3L9YD95_9FLAO</name>
<dbReference type="RefSeq" id="WP_121907639.1">
    <property type="nucleotide sequence ID" value="NZ_REFC01000013.1"/>
</dbReference>
<reference evidence="1 2" key="1">
    <citation type="submission" date="2018-10" db="EMBL/GenBank/DDBJ databases">
        <title>Genomic Encyclopedia of Archaeal and Bacterial Type Strains, Phase II (KMG-II): from individual species to whole genera.</title>
        <authorList>
            <person name="Goeker M."/>
        </authorList>
    </citation>
    <scope>NUCLEOTIDE SEQUENCE [LARGE SCALE GENOMIC DNA]</scope>
    <source>
        <strain evidence="1 2">DSM 23424</strain>
    </source>
</reference>
<dbReference type="Proteomes" id="UP000271339">
    <property type="component" value="Unassembled WGS sequence"/>
</dbReference>